<organism evidence="1 2">
    <name type="scientific">Nephila pilipes</name>
    <name type="common">Giant wood spider</name>
    <name type="synonym">Nephila maculata</name>
    <dbReference type="NCBI Taxonomy" id="299642"/>
    <lineage>
        <taxon>Eukaryota</taxon>
        <taxon>Metazoa</taxon>
        <taxon>Ecdysozoa</taxon>
        <taxon>Arthropoda</taxon>
        <taxon>Chelicerata</taxon>
        <taxon>Arachnida</taxon>
        <taxon>Araneae</taxon>
        <taxon>Araneomorphae</taxon>
        <taxon>Entelegynae</taxon>
        <taxon>Araneoidea</taxon>
        <taxon>Nephilidae</taxon>
        <taxon>Nephila</taxon>
    </lineage>
</organism>
<accession>A0A8X6MAJ1</accession>
<evidence type="ECO:0000313" key="2">
    <source>
        <dbReference type="Proteomes" id="UP000887013"/>
    </source>
</evidence>
<dbReference type="OrthoDB" id="422540at2759"/>
<name>A0A8X6MAJ1_NEPPI</name>
<dbReference type="EMBL" id="BMAW01088834">
    <property type="protein sequence ID" value="GFS36821.1"/>
    <property type="molecule type" value="Genomic_DNA"/>
</dbReference>
<protein>
    <submittedName>
        <fullName evidence="1">Uncharacterized protein</fullName>
    </submittedName>
</protein>
<sequence length="108" mass="12172">MRASIFLQSLRRHVHSSRPIPASRHSTRPAFITKDLFRSAVVLLRIDRVRKPLELPYAGHYKVVGEINTDSPFVVSSSDAVTRRWKMSPSCNSLPKFTVLVTAGGVLW</sequence>
<keyword evidence="2" id="KW-1185">Reference proteome</keyword>
<evidence type="ECO:0000313" key="1">
    <source>
        <dbReference type="EMBL" id="GFS36821.1"/>
    </source>
</evidence>
<reference evidence="1" key="1">
    <citation type="submission" date="2020-08" db="EMBL/GenBank/DDBJ databases">
        <title>Multicomponent nature underlies the extraordinary mechanical properties of spider dragline silk.</title>
        <authorList>
            <person name="Kono N."/>
            <person name="Nakamura H."/>
            <person name="Mori M."/>
            <person name="Yoshida Y."/>
            <person name="Ohtoshi R."/>
            <person name="Malay A.D."/>
            <person name="Moran D.A.P."/>
            <person name="Tomita M."/>
            <person name="Numata K."/>
            <person name="Arakawa K."/>
        </authorList>
    </citation>
    <scope>NUCLEOTIDE SEQUENCE</scope>
</reference>
<dbReference type="Proteomes" id="UP000887013">
    <property type="component" value="Unassembled WGS sequence"/>
</dbReference>
<comment type="caution">
    <text evidence="1">The sequence shown here is derived from an EMBL/GenBank/DDBJ whole genome shotgun (WGS) entry which is preliminary data.</text>
</comment>
<dbReference type="AlphaFoldDB" id="A0A8X6MAJ1"/>
<proteinExistence type="predicted"/>
<gene>
    <name evidence="1" type="ORF">NPIL_480701</name>
</gene>